<dbReference type="Proteomes" id="UP000295696">
    <property type="component" value="Unassembled WGS sequence"/>
</dbReference>
<comment type="caution">
    <text evidence="2">The sequence shown here is derived from an EMBL/GenBank/DDBJ whole genome shotgun (WGS) entry which is preliminary data.</text>
</comment>
<reference evidence="2 3" key="1">
    <citation type="submission" date="2019-03" db="EMBL/GenBank/DDBJ databases">
        <title>Genomic Encyclopedia of Type Strains, Phase IV (KMG-IV): sequencing the most valuable type-strain genomes for metagenomic binning, comparative biology and taxonomic classification.</title>
        <authorList>
            <person name="Goeker M."/>
        </authorList>
    </citation>
    <scope>NUCLEOTIDE SEQUENCE [LARGE SCALE GENOMIC DNA]</scope>
    <source>
        <strain evidence="2 3">DSM 104836</strain>
    </source>
</reference>
<organism evidence="2 3">
    <name type="scientific">Primorskyibacter sedentarius</name>
    <dbReference type="NCBI Taxonomy" id="745311"/>
    <lineage>
        <taxon>Bacteria</taxon>
        <taxon>Pseudomonadati</taxon>
        <taxon>Pseudomonadota</taxon>
        <taxon>Alphaproteobacteria</taxon>
        <taxon>Rhodobacterales</taxon>
        <taxon>Roseobacteraceae</taxon>
        <taxon>Primorskyibacter</taxon>
    </lineage>
</organism>
<feature type="region of interest" description="Disordered" evidence="1">
    <location>
        <begin position="1"/>
        <end position="23"/>
    </location>
</feature>
<protein>
    <submittedName>
        <fullName evidence="2">Uncharacterized protein</fullName>
    </submittedName>
</protein>
<accession>A0A4R3J2Z7</accession>
<name>A0A4R3J2Z7_9RHOB</name>
<feature type="compositionally biased region" description="Polar residues" evidence="1">
    <location>
        <begin position="1"/>
        <end position="10"/>
    </location>
</feature>
<dbReference type="EMBL" id="SLZU01000023">
    <property type="protein sequence ID" value="TCS58990.1"/>
    <property type="molecule type" value="Genomic_DNA"/>
</dbReference>
<feature type="compositionally biased region" description="Basic and acidic residues" evidence="1">
    <location>
        <begin position="12"/>
        <end position="23"/>
    </location>
</feature>
<evidence type="ECO:0000313" key="2">
    <source>
        <dbReference type="EMBL" id="TCS58990.1"/>
    </source>
</evidence>
<sequence length="53" mass="5868">MKTTHATTAEIQPKDVKRPDARLSPHDIAGIRNRGSAASAVDLAGWLRRVFRK</sequence>
<evidence type="ECO:0000256" key="1">
    <source>
        <dbReference type="SAM" id="MobiDB-lite"/>
    </source>
</evidence>
<proteinExistence type="predicted"/>
<keyword evidence="3" id="KW-1185">Reference proteome</keyword>
<gene>
    <name evidence="2" type="ORF">EDD52_12320</name>
</gene>
<dbReference type="AlphaFoldDB" id="A0A4R3J2Z7"/>
<dbReference type="RefSeq" id="WP_165907599.1">
    <property type="nucleotide sequence ID" value="NZ_SLZU01000023.1"/>
</dbReference>
<evidence type="ECO:0000313" key="3">
    <source>
        <dbReference type="Proteomes" id="UP000295696"/>
    </source>
</evidence>